<comment type="caution">
    <text evidence="1">The sequence shown here is derived from an EMBL/GenBank/DDBJ whole genome shotgun (WGS) entry which is preliminary data.</text>
</comment>
<accession>A0A9P3PGF1</accession>
<dbReference type="AlphaFoldDB" id="A0A9P3PGF1"/>
<protein>
    <submittedName>
        <fullName evidence="1">Uncharacterized protein</fullName>
    </submittedName>
</protein>
<proteinExistence type="predicted"/>
<dbReference type="EMBL" id="BRPK01000002">
    <property type="protein sequence ID" value="GLB35376.1"/>
    <property type="molecule type" value="Genomic_DNA"/>
</dbReference>
<name>A0A9P3PGF1_LYOSH</name>
<organism evidence="1 2">
    <name type="scientific">Lyophyllum shimeji</name>
    <name type="common">Hon-shimeji</name>
    <name type="synonym">Tricholoma shimeji</name>
    <dbReference type="NCBI Taxonomy" id="47721"/>
    <lineage>
        <taxon>Eukaryota</taxon>
        <taxon>Fungi</taxon>
        <taxon>Dikarya</taxon>
        <taxon>Basidiomycota</taxon>
        <taxon>Agaricomycotina</taxon>
        <taxon>Agaricomycetes</taxon>
        <taxon>Agaricomycetidae</taxon>
        <taxon>Agaricales</taxon>
        <taxon>Tricholomatineae</taxon>
        <taxon>Lyophyllaceae</taxon>
        <taxon>Lyophyllum</taxon>
    </lineage>
</organism>
<evidence type="ECO:0000313" key="1">
    <source>
        <dbReference type="EMBL" id="GLB35376.1"/>
    </source>
</evidence>
<evidence type="ECO:0000313" key="2">
    <source>
        <dbReference type="Proteomes" id="UP001063166"/>
    </source>
</evidence>
<sequence length="161" mass="17595">MATSSSDSLTSWVRTRLAALYEFPSEAQQAELQSSFDASFSPQAQILVNHAPVARDAFKDDLSRRAIAAARASVDWKELIEVPKADDADEAEIVAGCFVVTRSMKFRIRAAPAQTHSTVIFSAKIDRDPNIHEGDPRHIVHLVQTVADKAAPIHMQGVAQS</sequence>
<dbReference type="Proteomes" id="UP001063166">
    <property type="component" value="Unassembled WGS sequence"/>
</dbReference>
<dbReference type="OrthoDB" id="3197409at2759"/>
<keyword evidence="2" id="KW-1185">Reference proteome</keyword>
<reference evidence="1" key="1">
    <citation type="submission" date="2022-07" db="EMBL/GenBank/DDBJ databases">
        <title>The genome of Lyophyllum shimeji provides insight into the initial evolution of ectomycorrhizal fungal genome.</title>
        <authorList>
            <person name="Kobayashi Y."/>
            <person name="Shibata T."/>
            <person name="Hirakawa H."/>
            <person name="Shigenobu S."/>
            <person name="Nishiyama T."/>
            <person name="Yamada A."/>
            <person name="Hasebe M."/>
            <person name="Kawaguchi M."/>
        </authorList>
    </citation>
    <scope>NUCLEOTIDE SEQUENCE</scope>
    <source>
        <strain evidence="1">AT787</strain>
    </source>
</reference>
<gene>
    <name evidence="1" type="ORF">LshimejAT787_0209410</name>
</gene>